<keyword evidence="1" id="KW-0812">Transmembrane</keyword>
<proteinExistence type="predicted"/>
<dbReference type="Proteomes" id="UP000238392">
    <property type="component" value="Unassembled WGS sequence"/>
</dbReference>
<keyword evidence="1" id="KW-0472">Membrane</keyword>
<dbReference type="OrthoDB" id="9967211at2"/>
<feature type="transmembrane region" description="Helical" evidence="1">
    <location>
        <begin position="80"/>
        <end position="100"/>
    </location>
</feature>
<gene>
    <name evidence="2" type="ORF">CLV74_104294</name>
</gene>
<dbReference type="EMBL" id="PVTQ01000004">
    <property type="protein sequence ID" value="PRY91273.1"/>
    <property type="molecule type" value="Genomic_DNA"/>
</dbReference>
<comment type="caution">
    <text evidence="2">The sequence shown here is derived from an EMBL/GenBank/DDBJ whole genome shotgun (WGS) entry which is preliminary data.</text>
</comment>
<reference evidence="2 3" key="1">
    <citation type="submission" date="2018-03" db="EMBL/GenBank/DDBJ databases">
        <title>Genomic Encyclopedia of Archaeal and Bacterial Type Strains, Phase II (KMG-II): from individual species to whole genera.</title>
        <authorList>
            <person name="Goeker M."/>
        </authorList>
    </citation>
    <scope>NUCLEOTIDE SEQUENCE [LARGE SCALE GENOMIC DNA]</scope>
    <source>
        <strain evidence="2 3">DSM 100212</strain>
    </source>
</reference>
<keyword evidence="3" id="KW-1185">Reference proteome</keyword>
<feature type="transmembrane region" description="Helical" evidence="1">
    <location>
        <begin position="6"/>
        <end position="29"/>
    </location>
</feature>
<dbReference type="AlphaFoldDB" id="A0A2T0WX46"/>
<keyword evidence="1" id="KW-1133">Transmembrane helix</keyword>
<evidence type="ECO:0000256" key="1">
    <source>
        <dbReference type="SAM" id="Phobius"/>
    </source>
</evidence>
<accession>A0A2T0WX46</accession>
<evidence type="ECO:0000313" key="2">
    <source>
        <dbReference type="EMBL" id="PRY91273.1"/>
    </source>
</evidence>
<protein>
    <submittedName>
        <fullName evidence="2">Uncharacterized protein</fullName>
    </submittedName>
</protein>
<feature type="transmembrane region" description="Helical" evidence="1">
    <location>
        <begin position="107"/>
        <end position="126"/>
    </location>
</feature>
<evidence type="ECO:0000313" key="3">
    <source>
        <dbReference type="Proteomes" id="UP000238392"/>
    </source>
</evidence>
<name>A0A2T0WX46_9RHOB</name>
<organism evidence="2 3">
    <name type="scientific">Donghicola tyrosinivorans</name>
    <dbReference type="NCBI Taxonomy" id="1652492"/>
    <lineage>
        <taxon>Bacteria</taxon>
        <taxon>Pseudomonadati</taxon>
        <taxon>Pseudomonadota</taxon>
        <taxon>Alphaproteobacteria</taxon>
        <taxon>Rhodobacterales</taxon>
        <taxon>Roseobacteraceae</taxon>
        <taxon>Donghicola</taxon>
    </lineage>
</organism>
<sequence>MLFETSTPVMIFFALQNGIYLAILVPIALARVYSSRSPARIWALVALLLCLVGLFTIYVMPAIGLYAGPLFNYATQLKQSGGGLGLPIGASLALVASTTARGRNWPWLDWVHAVVFVGFLLLWAWVSWF</sequence>
<feature type="transmembrane region" description="Helical" evidence="1">
    <location>
        <begin position="41"/>
        <end position="60"/>
    </location>
</feature>
<dbReference type="RefSeq" id="WP_106263786.1">
    <property type="nucleotide sequence ID" value="NZ_PVTQ01000004.1"/>
</dbReference>